<evidence type="ECO:0000256" key="2">
    <source>
        <dbReference type="PROSITE-ProRule" id="PRU00708"/>
    </source>
</evidence>
<dbReference type="InterPro" id="IPR046960">
    <property type="entry name" value="PPR_At4g14850-like_plant"/>
</dbReference>
<dbReference type="Proteomes" id="UP000631114">
    <property type="component" value="Unassembled WGS sequence"/>
</dbReference>
<dbReference type="PANTHER" id="PTHR47926:SF436">
    <property type="entry name" value="PENTATRICOPEPTIDE REPEAT-CONTAINING PROTEIN ELI1, CHLOROPLASTIC-LIKE ISOFORM X2"/>
    <property type="match status" value="1"/>
</dbReference>
<dbReference type="PROSITE" id="PS51375">
    <property type="entry name" value="PPR"/>
    <property type="match status" value="5"/>
</dbReference>
<dbReference type="Pfam" id="PF20430">
    <property type="entry name" value="Eplus_motif"/>
    <property type="match status" value="1"/>
</dbReference>
<accession>A0A835HUC6</accession>
<organism evidence="3 4">
    <name type="scientific">Coptis chinensis</name>
    <dbReference type="NCBI Taxonomy" id="261450"/>
    <lineage>
        <taxon>Eukaryota</taxon>
        <taxon>Viridiplantae</taxon>
        <taxon>Streptophyta</taxon>
        <taxon>Embryophyta</taxon>
        <taxon>Tracheophyta</taxon>
        <taxon>Spermatophyta</taxon>
        <taxon>Magnoliopsida</taxon>
        <taxon>Ranunculales</taxon>
        <taxon>Ranunculaceae</taxon>
        <taxon>Coptidoideae</taxon>
        <taxon>Coptis</taxon>
    </lineage>
</organism>
<dbReference type="InterPro" id="IPR046848">
    <property type="entry name" value="E_motif"/>
</dbReference>
<evidence type="ECO:0000313" key="3">
    <source>
        <dbReference type="EMBL" id="KAF9604577.1"/>
    </source>
</evidence>
<dbReference type="InterPro" id="IPR002885">
    <property type="entry name" value="PPR_rpt"/>
</dbReference>
<feature type="repeat" description="PPR" evidence="2">
    <location>
        <begin position="243"/>
        <end position="277"/>
    </location>
</feature>
<feature type="repeat" description="PPR" evidence="2">
    <location>
        <begin position="379"/>
        <end position="414"/>
    </location>
</feature>
<comment type="caution">
    <text evidence="3">The sequence shown here is derived from an EMBL/GenBank/DDBJ whole genome shotgun (WGS) entry which is preliminary data.</text>
</comment>
<dbReference type="Pfam" id="PF13041">
    <property type="entry name" value="PPR_2"/>
    <property type="match status" value="3"/>
</dbReference>
<dbReference type="NCBIfam" id="TIGR00756">
    <property type="entry name" value="PPR"/>
    <property type="match status" value="5"/>
</dbReference>
<feature type="repeat" description="PPR" evidence="2">
    <location>
        <begin position="181"/>
        <end position="215"/>
    </location>
</feature>
<name>A0A835HUC6_9MAGN</name>
<gene>
    <name evidence="3" type="ORF">IFM89_008021</name>
</gene>
<keyword evidence="4" id="KW-1185">Reference proteome</keyword>
<reference evidence="3 4" key="1">
    <citation type="submission" date="2020-10" db="EMBL/GenBank/DDBJ databases">
        <title>The Coptis chinensis genome and diversification of protoberbering-type alkaloids.</title>
        <authorList>
            <person name="Wang B."/>
            <person name="Shu S."/>
            <person name="Song C."/>
            <person name="Liu Y."/>
        </authorList>
    </citation>
    <scope>NUCLEOTIDE SEQUENCE [LARGE SCALE GENOMIC DNA]</scope>
    <source>
        <strain evidence="3">HL-2020</strain>
        <tissue evidence="3">Leaf</tissue>
    </source>
</reference>
<dbReference type="GO" id="GO:0009451">
    <property type="term" value="P:RNA modification"/>
    <property type="evidence" value="ECO:0007669"/>
    <property type="project" value="InterPro"/>
</dbReference>
<dbReference type="InterPro" id="IPR011990">
    <property type="entry name" value="TPR-like_helical_dom_sf"/>
</dbReference>
<evidence type="ECO:0000313" key="4">
    <source>
        <dbReference type="Proteomes" id="UP000631114"/>
    </source>
</evidence>
<dbReference type="GO" id="GO:0003723">
    <property type="term" value="F:RNA binding"/>
    <property type="evidence" value="ECO:0007669"/>
    <property type="project" value="InterPro"/>
</dbReference>
<dbReference type="Gene3D" id="1.25.40.10">
    <property type="entry name" value="Tetratricopeptide repeat domain"/>
    <property type="match status" value="4"/>
</dbReference>
<dbReference type="InterPro" id="IPR046849">
    <property type="entry name" value="E2_motif"/>
</dbReference>
<proteinExistence type="predicted"/>
<dbReference type="AlphaFoldDB" id="A0A835HUC6"/>
<feature type="repeat" description="PPR" evidence="2">
    <location>
        <begin position="344"/>
        <end position="378"/>
    </location>
</feature>
<dbReference type="FunFam" id="1.25.40.10:FF:000348">
    <property type="entry name" value="Pentatricopeptide repeat-containing protein chloroplastic"/>
    <property type="match status" value="1"/>
</dbReference>
<keyword evidence="1" id="KW-0677">Repeat</keyword>
<dbReference type="Pfam" id="PF01535">
    <property type="entry name" value="PPR"/>
    <property type="match status" value="4"/>
</dbReference>
<dbReference type="PANTHER" id="PTHR47926">
    <property type="entry name" value="PENTATRICOPEPTIDE REPEAT-CONTAINING PROTEIN"/>
    <property type="match status" value="1"/>
</dbReference>
<sequence length="574" mass="64487">MIISTTPKPLTNLKFQEKSRPKKRDTAISLLQVHSLLIKTSLIHEKYAFGRLILRYASTDVNYTRKLFDTVSFPRNAFIYNTMIRAYLKCGNARDAFLVYVQMVCEEECVLYPDDFTFTFVFAACSKLLGVFEGKQAHAQMVKCPVKFGTHSWNSLMDFYVKSGEMVSVVQRVFDGIENPDIVSWNSLLDGYVKSGRVDECTRVFDEMPCRDTVSWTMMLVGCVNAGLLSEARYVFDEMPERNVVSWSAMISGYVKDGCWKEALGLFKEMQVVGVLADKVMLTSVLSACASLGALDQGCWIHSYIDKHGIEVDAHLSTALVDMYSKCGRVEVALDVFWRAPDKKVFLWNSILGGLAMHSRGKEALTLFSEMLDGQIIPNEITFICVLAACSHSGLVDDGLRIFHSLVKESDITPTVEHYGCVVDILSRAGLLKDARQFINTMPMEANGSIWRTLLGSCKLYGDFELGMEVGRILIELEPLNDANYVLMSNIYAIGNRWDDVGTLRRIMKARGVRKSPGCSSIELDGVVHEFIAGDSLHPQSQDICELLDKLARQFSVTQKDELYHFLLSCQLES</sequence>
<dbReference type="EMBL" id="JADFTS010000005">
    <property type="protein sequence ID" value="KAF9604577.1"/>
    <property type="molecule type" value="Genomic_DNA"/>
</dbReference>
<dbReference type="FunFam" id="1.25.40.10:FF:000184">
    <property type="entry name" value="Pentatricopeptide repeat-containing protein, chloroplastic"/>
    <property type="match status" value="1"/>
</dbReference>
<protein>
    <submittedName>
        <fullName evidence="3">Uncharacterized protein</fullName>
    </submittedName>
</protein>
<dbReference type="OrthoDB" id="330671at2759"/>
<feature type="repeat" description="PPR" evidence="2">
    <location>
        <begin position="76"/>
        <end position="106"/>
    </location>
</feature>
<dbReference type="Pfam" id="PF20431">
    <property type="entry name" value="E_motif"/>
    <property type="match status" value="1"/>
</dbReference>
<evidence type="ECO:0000256" key="1">
    <source>
        <dbReference type="ARBA" id="ARBA00022737"/>
    </source>
</evidence>